<dbReference type="AlphaFoldDB" id="A0A0F9SFH7"/>
<dbReference type="InterPro" id="IPR002156">
    <property type="entry name" value="RNaseH_domain"/>
</dbReference>
<sequence>MMISLFVDGAARGNPGLAGIGAVIKSDNKTLLEAKEYIGDKTNNEAEYISLIYGLGQAAKFGNEIRVFSDSELIVNQVNGEFKVKQAHLKSLLEIVKQERTKFSEFKITHIPRAENKEADELANEAIDEFLDGKRKQLELGYQKQEKLF</sequence>
<dbReference type="EMBL" id="LAZR01000674">
    <property type="protein sequence ID" value="KKN61047.1"/>
    <property type="molecule type" value="Genomic_DNA"/>
</dbReference>
<evidence type="ECO:0000259" key="1">
    <source>
        <dbReference type="PROSITE" id="PS50879"/>
    </source>
</evidence>
<reference evidence="2" key="1">
    <citation type="journal article" date="2015" name="Nature">
        <title>Complex archaea that bridge the gap between prokaryotes and eukaryotes.</title>
        <authorList>
            <person name="Spang A."/>
            <person name="Saw J.H."/>
            <person name="Jorgensen S.L."/>
            <person name="Zaremba-Niedzwiedzka K."/>
            <person name="Martijn J."/>
            <person name="Lind A.E."/>
            <person name="van Eijk R."/>
            <person name="Schleper C."/>
            <person name="Guy L."/>
            <person name="Ettema T.J."/>
        </authorList>
    </citation>
    <scope>NUCLEOTIDE SEQUENCE</scope>
</reference>
<dbReference type="CDD" id="cd09279">
    <property type="entry name" value="RNase_HI_like"/>
    <property type="match status" value="1"/>
</dbReference>
<gene>
    <name evidence="2" type="ORF">LCGC14_0526060</name>
</gene>
<proteinExistence type="predicted"/>
<dbReference type="InterPro" id="IPR036397">
    <property type="entry name" value="RNaseH_sf"/>
</dbReference>
<dbReference type="GO" id="GO:0004523">
    <property type="term" value="F:RNA-DNA hybrid ribonuclease activity"/>
    <property type="evidence" value="ECO:0007669"/>
    <property type="project" value="InterPro"/>
</dbReference>
<dbReference type="Gene3D" id="3.30.420.10">
    <property type="entry name" value="Ribonuclease H-like superfamily/Ribonuclease H"/>
    <property type="match status" value="1"/>
</dbReference>
<protein>
    <recommendedName>
        <fullName evidence="1">RNase H type-1 domain-containing protein</fullName>
    </recommendedName>
</protein>
<dbReference type="PROSITE" id="PS50879">
    <property type="entry name" value="RNASE_H_1"/>
    <property type="match status" value="1"/>
</dbReference>
<dbReference type="InterPro" id="IPR012337">
    <property type="entry name" value="RNaseH-like_sf"/>
</dbReference>
<dbReference type="GO" id="GO:0003676">
    <property type="term" value="F:nucleic acid binding"/>
    <property type="evidence" value="ECO:0007669"/>
    <property type="project" value="InterPro"/>
</dbReference>
<comment type="caution">
    <text evidence="2">The sequence shown here is derived from an EMBL/GenBank/DDBJ whole genome shotgun (WGS) entry which is preliminary data.</text>
</comment>
<feature type="domain" description="RNase H type-1" evidence="1">
    <location>
        <begin position="1"/>
        <end position="128"/>
    </location>
</feature>
<evidence type="ECO:0000313" key="2">
    <source>
        <dbReference type="EMBL" id="KKN61047.1"/>
    </source>
</evidence>
<organism evidence="2">
    <name type="scientific">marine sediment metagenome</name>
    <dbReference type="NCBI Taxonomy" id="412755"/>
    <lineage>
        <taxon>unclassified sequences</taxon>
        <taxon>metagenomes</taxon>
        <taxon>ecological metagenomes</taxon>
    </lineage>
</organism>
<name>A0A0F9SFH7_9ZZZZ</name>
<dbReference type="PANTHER" id="PTHR48475">
    <property type="entry name" value="RIBONUCLEASE H"/>
    <property type="match status" value="1"/>
</dbReference>
<dbReference type="SUPFAM" id="SSF53098">
    <property type="entry name" value="Ribonuclease H-like"/>
    <property type="match status" value="1"/>
</dbReference>
<accession>A0A0F9SFH7</accession>
<dbReference type="Pfam" id="PF13456">
    <property type="entry name" value="RVT_3"/>
    <property type="match status" value="1"/>
</dbReference>
<dbReference type="FunFam" id="3.30.420.10:FF:000076">
    <property type="entry name" value="RBR-type E3 ubiquitin transferase"/>
    <property type="match status" value="1"/>
</dbReference>
<dbReference type="PANTHER" id="PTHR48475:SF1">
    <property type="entry name" value="RNASE H TYPE-1 DOMAIN-CONTAINING PROTEIN"/>
    <property type="match status" value="1"/>
</dbReference>